<dbReference type="AlphaFoldDB" id="A0A183I1Z9"/>
<proteinExistence type="predicted"/>
<dbReference type="Proteomes" id="UP000267606">
    <property type="component" value="Unassembled WGS sequence"/>
</dbReference>
<evidence type="ECO:0000313" key="3">
    <source>
        <dbReference type="WBParaSite" id="OFLC_0001376201-mRNA-1"/>
    </source>
</evidence>
<gene>
    <name evidence="1" type="ORF">OFLC_LOCUS13761</name>
</gene>
<name>A0A183I1Z9_9BILA</name>
<evidence type="ECO:0000313" key="2">
    <source>
        <dbReference type="Proteomes" id="UP000267606"/>
    </source>
</evidence>
<dbReference type="WBParaSite" id="OFLC_0001376201-mRNA-1">
    <property type="protein sequence ID" value="OFLC_0001376201-mRNA-1"/>
    <property type="gene ID" value="OFLC_0001376201"/>
</dbReference>
<accession>A0A183I1Z9</accession>
<organism evidence="3">
    <name type="scientific">Onchocerca flexuosa</name>
    <dbReference type="NCBI Taxonomy" id="387005"/>
    <lineage>
        <taxon>Eukaryota</taxon>
        <taxon>Metazoa</taxon>
        <taxon>Ecdysozoa</taxon>
        <taxon>Nematoda</taxon>
        <taxon>Chromadorea</taxon>
        <taxon>Rhabditida</taxon>
        <taxon>Spirurina</taxon>
        <taxon>Spiruromorpha</taxon>
        <taxon>Filarioidea</taxon>
        <taxon>Onchocercidae</taxon>
        <taxon>Onchocerca</taxon>
    </lineage>
</organism>
<evidence type="ECO:0000313" key="1">
    <source>
        <dbReference type="EMBL" id="VDP14590.1"/>
    </source>
</evidence>
<reference evidence="1 2" key="2">
    <citation type="submission" date="2018-11" db="EMBL/GenBank/DDBJ databases">
        <authorList>
            <consortium name="Pathogen Informatics"/>
        </authorList>
    </citation>
    <scope>NUCLEOTIDE SEQUENCE [LARGE SCALE GENOMIC DNA]</scope>
</reference>
<protein>
    <submittedName>
        <fullName evidence="1 3">Uncharacterized protein</fullName>
    </submittedName>
</protein>
<keyword evidence="2" id="KW-1185">Reference proteome</keyword>
<reference evidence="3" key="1">
    <citation type="submission" date="2016-06" db="UniProtKB">
        <authorList>
            <consortium name="WormBaseParasite"/>
        </authorList>
    </citation>
    <scope>IDENTIFICATION</scope>
</reference>
<sequence>MNSKAQFKIENCSFVKSPVNNETDIKTKEESITELGNMLAKNKLSDFFPNMTHLISLQKCLTLWKNPTSTNDILLICNAVPTPPHQLKLVGFFSRNNK</sequence>
<dbReference type="EMBL" id="UZAJ01040380">
    <property type="protein sequence ID" value="VDP14590.1"/>
    <property type="molecule type" value="Genomic_DNA"/>
</dbReference>